<keyword evidence="1" id="KW-0732">Signal</keyword>
<proteinExistence type="predicted"/>
<evidence type="ECO:0000313" key="3">
    <source>
        <dbReference type="Proteomes" id="UP001160390"/>
    </source>
</evidence>
<accession>A0AA35VNZ2</accession>
<feature type="signal peptide" evidence="1">
    <location>
        <begin position="1"/>
        <end position="18"/>
    </location>
</feature>
<reference evidence="2" key="1">
    <citation type="submission" date="2023-01" db="EMBL/GenBank/DDBJ databases">
        <authorList>
            <person name="Piombo E."/>
        </authorList>
    </citation>
    <scope>NUCLEOTIDE SEQUENCE</scope>
</reference>
<comment type="caution">
    <text evidence="2">The sequence shown here is derived from an EMBL/GenBank/DDBJ whole genome shotgun (WGS) entry which is preliminary data.</text>
</comment>
<keyword evidence="3" id="KW-1185">Reference proteome</keyword>
<evidence type="ECO:0000256" key="1">
    <source>
        <dbReference type="SAM" id="SignalP"/>
    </source>
</evidence>
<feature type="chain" id="PRO_5041311188" evidence="1">
    <location>
        <begin position="19"/>
        <end position="88"/>
    </location>
</feature>
<dbReference type="Proteomes" id="UP001160390">
    <property type="component" value="Unassembled WGS sequence"/>
</dbReference>
<name>A0AA35VNZ2_9HYPO</name>
<gene>
    <name evidence="2" type="ORF">CCHLO57077_00015534</name>
</gene>
<dbReference type="AlphaFoldDB" id="A0AA35VNZ2"/>
<organism evidence="2 3">
    <name type="scientific">Clonostachys chloroleuca</name>
    <dbReference type="NCBI Taxonomy" id="1926264"/>
    <lineage>
        <taxon>Eukaryota</taxon>
        <taxon>Fungi</taxon>
        <taxon>Dikarya</taxon>
        <taxon>Ascomycota</taxon>
        <taxon>Pezizomycotina</taxon>
        <taxon>Sordariomycetes</taxon>
        <taxon>Hypocreomycetidae</taxon>
        <taxon>Hypocreales</taxon>
        <taxon>Bionectriaceae</taxon>
        <taxon>Clonostachys</taxon>
    </lineage>
</organism>
<dbReference type="EMBL" id="CABFNP030001344">
    <property type="protein sequence ID" value="CAI6100603.1"/>
    <property type="molecule type" value="Genomic_DNA"/>
</dbReference>
<evidence type="ECO:0000313" key="2">
    <source>
        <dbReference type="EMBL" id="CAI6100603.1"/>
    </source>
</evidence>
<sequence length="88" mass="10080">MALSLSAMVMILGMSKEGVEVLCDKVKQEICTRSHYVHLDSEKARTVLCYSEFKLYLEHVTNLRRLVVEYGHYIPAAEPMRMFVPSVS</sequence>
<protein>
    <submittedName>
        <fullName evidence="2">Uncharacterized protein</fullName>
    </submittedName>
</protein>